<dbReference type="AlphaFoldDB" id="A0A2K9ND55"/>
<dbReference type="SUPFAM" id="SSF47473">
    <property type="entry name" value="EF-hand"/>
    <property type="match status" value="1"/>
</dbReference>
<feature type="domain" description="EF-hand" evidence="1">
    <location>
        <begin position="101"/>
        <end position="126"/>
    </location>
</feature>
<proteinExistence type="predicted"/>
<dbReference type="Gene3D" id="1.10.238.10">
    <property type="entry name" value="EF-hand"/>
    <property type="match status" value="2"/>
</dbReference>
<dbReference type="KEGG" id="ncb:C0V82_12985"/>
<reference evidence="2 3" key="1">
    <citation type="submission" date="2017-12" db="EMBL/GenBank/DDBJ databases">
        <title>Genomes of bacteria within cyanobacterial aggregates.</title>
        <authorList>
            <person name="Cai H."/>
        </authorList>
    </citation>
    <scope>NUCLEOTIDE SEQUENCE [LARGE SCALE GENOMIC DNA]</scope>
    <source>
        <strain evidence="2 3">TH16</strain>
    </source>
</reference>
<dbReference type="InterPro" id="IPR011992">
    <property type="entry name" value="EF-hand-dom_pair"/>
</dbReference>
<dbReference type="EMBL" id="CP025611">
    <property type="protein sequence ID" value="AUN31048.1"/>
    <property type="molecule type" value="Genomic_DNA"/>
</dbReference>
<dbReference type="PROSITE" id="PS50222">
    <property type="entry name" value="EF_HAND_2"/>
    <property type="match status" value="2"/>
</dbReference>
<feature type="domain" description="EF-hand" evidence="1">
    <location>
        <begin position="158"/>
        <end position="183"/>
    </location>
</feature>
<evidence type="ECO:0000313" key="3">
    <source>
        <dbReference type="Proteomes" id="UP000234752"/>
    </source>
</evidence>
<name>A0A2K9ND55_9PROT</name>
<protein>
    <recommendedName>
        <fullName evidence="1">EF-hand domain-containing protein</fullName>
    </recommendedName>
</protein>
<dbReference type="Pfam" id="PF13202">
    <property type="entry name" value="EF-hand_5"/>
    <property type="match status" value="2"/>
</dbReference>
<keyword evidence="3" id="KW-1185">Reference proteome</keyword>
<dbReference type="InterPro" id="IPR002048">
    <property type="entry name" value="EF_hand_dom"/>
</dbReference>
<dbReference type="GO" id="GO:0005509">
    <property type="term" value="F:calcium ion binding"/>
    <property type="evidence" value="ECO:0007669"/>
    <property type="project" value="InterPro"/>
</dbReference>
<evidence type="ECO:0000259" key="1">
    <source>
        <dbReference type="PROSITE" id="PS50222"/>
    </source>
</evidence>
<dbReference type="Proteomes" id="UP000234752">
    <property type="component" value="Chromosome eg_1"/>
</dbReference>
<gene>
    <name evidence="2" type="ORF">C0V82_12985</name>
</gene>
<evidence type="ECO:0000313" key="2">
    <source>
        <dbReference type="EMBL" id="AUN31048.1"/>
    </source>
</evidence>
<dbReference type="InterPro" id="IPR018247">
    <property type="entry name" value="EF_Hand_1_Ca_BS"/>
</dbReference>
<accession>A0A2K9ND55</accession>
<dbReference type="PROSITE" id="PS00018">
    <property type="entry name" value="EF_HAND_1"/>
    <property type="match status" value="3"/>
</dbReference>
<organism evidence="2 3">
    <name type="scientific">Niveispirillum cyanobacteriorum</name>
    <dbReference type="NCBI Taxonomy" id="1612173"/>
    <lineage>
        <taxon>Bacteria</taxon>
        <taxon>Pseudomonadati</taxon>
        <taxon>Pseudomonadota</taxon>
        <taxon>Alphaproteobacteria</taxon>
        <taxon>Rhodospirillales</taxon>
        <taxon>Azospirillaceae</taxon>
        <taxon>Niveispirillum</taxon>
    </lineage>
</organism>
<sequence length="205" mass="22194">MVRRCAWKTGRGVVWPQSCIFQRPCGLDRAFPAATIRDKPFQPRQMAVVRAVYSLEIRNRAARDMTMTIQTAIRTSLYVLASGFVLLTAGTATAQDAGRLAEADANGDGKITWQEMVDMRAGVFERLDRDGDGFASSDDSPGMGPGKRLFSDAFGKVKSADANGDGRISKDEMLNGPAPLFEKGDTDGDKVLSAAELAALRQTDK</sequence>